<gene>
    <name evidence="2" type="ORF">BN1079_02230</name>
</gene>
<dbReference type="Proteomes" id="UP000053902">
    <property type="component" value="Unassembled WGS sequence"/>
</dbReference>
<dbReference type="RefSeq" id="WP_037024309.1">
    <property type="nucleotide sequence ID" value="NZ_CCSF01000001.1"/>
</dbReference>
<reference evidence="2 3" key="1">
    <citation type="submission" date="2014-07" db="EMBL/GenBank/DDBJ databases">
        <authorList>
            <person name="Urmite Genomes Urmite Genomes"/>
        </authorList>
    </citation>
    <scope>NUCLEOTIDE SEQUENCE [LARGE SCALE GENOMIC DNA]</scope>
    <source>
        <strain evidence="2 3">20_BN</strain>
    </source>
</reference>
<accession>A0A078LUI5</accession>
<protein>
    <recommendedName>
        <fullName evidence="4">DUF2790 domain-containing protein</fullName>
    </recommendedName>
</protein>
<evidence type="ECO:0000313" key="3">
    <source>
        <dbReference type="Proteomes" id="UP000053902"/>
    </source>
</evidence>
<dbReference type="AlphaFoldDB" id="A0A078LUI5"/>
<dbReference type="Pfam" id="PF10976">
    <property type="entry name" value="DUF2790"/>
    <property type="match status" value="1"/>
</dbReference>
<evidence type="ECO:0000313" key="2">
    <source>
        <dbReference type="EMBL" id="CDZ94900.1"/>
    </source>
</evidence>
<organism evidence="2 3">
    <name type="scientific">Pseudomonas saudiphocaensis</name>
    <dbReference type="NCBI Taxonomy" id="1499686"/>
    <lineage>
        <taxon>Bacteria</taxon>
        <taxon>Pseudomonadati</taxon>
        <taxon>Pseudomonadota</taxon>
        <taxon>Gammaproteobacteria</taxon>
        <taxon>Pseudomonadales</taxon>
        <taxon>Pseudomonadaceae</taxon>
        <taxon>Pseudomonas</taxon>
    </lineage>
</organism>
<evidence type="ECO:0000256" key="1">
    <source>
        <dbReference type="SAM" id="SignalP"/>
    </source>
</evidence>
<evidence type="ECO:0008006" key="4">
    <source>
        <dbReference type="Google" id="ProtNLM"/>
    </source>
</evidence>
<sequence length="83" mass="9115">MRTAFAFATALLLSATSLAHAGNSDAEVYTYGTELDIASVLSIKLEPTPFCRVTNAVMTYRDSTDQVRKLSYRTLSESCKTEN</sequence>
<proteinExistence type="predicted"/>
<dbReference type="OrthoDB" id="7026271at2"/>
<dbReference type="InterPro" id="IPR021245">
    <property type="entry name" value="DUF2790"/>
</dbReference>
<keyword evidence="3" id="KW-1185">Reference proteome</keyword>
<dbReference type="Gene3D" id="2.30.140.50">
    <property type="entry name" value="Protein of unknown function DUF2790"/>
    <property type="match status" value="1"/>
</dbReference>
<keyword evidence="1" id="KW-0732">Signal</keyword>
<dbReference type="HOGENOM" id="CLU_163360_1_0_6"/>
<name>A0A078LUI5_9PSED</name>
<feature type="signal peptide" evidence="1">
    <location>
        <begin position="1"/>
        <end position="21"/>
    </location>
</feature>
<feature type="chain" id="PRO_5001741439" description="DUF2790 domain-containing protein" evidence="1">
    <location>
        <begin position="22"/>
        <end position="83"/>
    </location>
</feature>
<dbReference type="EMBL" id="CCSF01000001">
    <property type="protein sequence ID" value="CDZ94900.1"/>
    <property type="molecule type" value="Genomic_DNA"/>
</dbReference>